<sequence>MRSKFMNIWSIASLTIAVCLPVPQPCPKGKEVCYQGAKLAKQCTSKPCEEYTTIDDYTRSTGFNKLNQHNPECDNNLIEGWHRFISSAGNHMPSSPPKGATSCNTNSPIWLRGSLPTQGGYARLVGCAKTLSNVCNRQYPIGVKHCGDYYVYYLKPTSSQCSPKERYCAGNKTNCQDGLRSINGDGIEPCSALFPNRPKEAIMHTPREMKGSDFEGVIFECSVVPEINQSYPTIHEFQFLAEDSSKTVELHTFESNNTKVFITDDHFARKGISLGKEISCRVRAIFTNADGNPDLKNASGSAWEQSNAIFVGVHVMMESGPLIAGEITSVKLTFNVTIPIVCNFYPYCKVSVFLGFEQRIIPALGCSAVDELASTSCNVIFYPESARTIEKEINIEVKASSLHSYESLYHLRVFTGEIDDPKIWHNYKIAEIPLRVNHPNGRIEGSTDCKSINDPHMTTFDGNYYHNYEEGVFLMYRNTELDYKVYTQTVKCGRASCNCLVAAEVEDDLLVIDSCKIQRVDYGLTRGFRFKNRKIKLFQNGVLAYGFFLESADDGRTLKITLPSGTVITVLDGHLDHLFNVLITPSNLDKPRGGKFDEGYRTRTEGLCGVYDKDRDFRTDLKPRETGAVMDSCFSSERGCYNKVLKKFPQQWRIHNTDFLSKGLPHKNKTRKHCVCIATGAILCNDSCSVTNSITSMGQGSFKDDVYPIDEDFQAEIFSVHRSVENINTNQRFPRSSRSALSNATDFCITTVSSTGAASALKDLPEGVELHSYIQGCIEDIMITNSTDWIDGTIESLRAEVLMVVGKNISLWNTNKKGDPVEPPTELVKQLCPRNCSDHGNCVNGTCECDSEHTGADCALERSTPPTLLFVPEKGLCDVRLRPCRATPIMGENFVDAANLTCYVRQLQIRQNGTTDLKEEVLVAKARFDSYQRIICPLFPTDRAVQPNYTETPIIAREMPAVGFKIKVSNDGRVKSNSIDLVSYDGQCVNCTGFGSMNCSQNVNADSCLIDGKCYAHLQSLSSNSCQICNATEDRTRWTRDYRKCLIGTECFAGGGYHNSTYCLKCQPTINNSHFLLDNDYCFIDETCIPQMMANPSNKCNICNKTENSNRWTRDHSKCMLGRECFDDGGHQNGTHCLKCKPKINNSNLTIESGFCFIEGKCYEDGMSKLEDECEVCNAADKVTAWTIRTGCQRLPKRDLVPHVIVITICVGVLLFVAIIVAIMTALKKHNKVAPMHTPSDSNGIPMSNSRPGDEYDMKENRRTKIEIADRTM</sequence>
<evidence type="ECO:0000259" key="8">
    <source>
        <dbReference type="Pfam" id="PF26129"/>
    </source>
</evidence>
<keyword evidence="2" id="KW-1015">Disulfide bond</keyword>
<keyword evidence="10" id="KW-1185">Reference proteome</keyword>
<dbReference type="Pfam" id="PF26129">
    <property type="entry name" value="Vwde"/>
    <property type="match status" value="1"/>
</dbReference>
<feature type="signal peptide" evidence="6">
    <location>
        <begin position="1"/>
        <end position="21"/>
    </location>
</feature>
<dbReference type="GO" id="GO:0005102">
    <property type="term" value="F:signaling receptor binding"/>
    <property type="evidence" value="ECO:0007669"/>
    <property type="project" value="TreeGrafter"/>
</dbReference>
<evidence type="ECO:0000256" key="3">
    <source>
        <dbReference type="ARBA" id="ARBA00023180"/>
    </source>
</evidence>
<dbReference type="Proteomes" id="UP000749559">
    <property type="component" value="Unassembled WGS sequence"/>
</dbReference>
<dbReference type="GO" id="GO:0005576">
    <property type="term" value="C:extracellular region"/>
    <property type="evidence" value="ECO:0007669"/>
    <property type="project" value="TreeGrafter"/>
</dbReference>
<comment type="caution">
    <text evidence="9">The sequence shown here is derived from an EMBL/GenBank/DDBJ whole genome shotgun (WGS) entry which is preliminary data.</text>
</comment>
<feature type="compositionally biased region" description="Basic and acidic residues" evidence="4">
    <location>
        <begin position="1252"/>
        <end position="1273"/>
    </location>
</feature>
<keyword evidence="1 6" id="KW-0732">Signal</keyword>
<feature type="transmembrane region" description="Helical" evidence="5">
    <location>
        <begin position="1200"/>
        <end position="1227"/>
    </location>
</feature>
<dbReference type="InterPro" id="IPR058727">
    <property type="entry name" value="Helical_Vwde"/>
</dbReference>
<name>A0A8S4NG64_OWEFU</name>
<keyword evidence="5" id="KW-0472">Membrane</keyword>
<accession>A0A8S4NG64</accession>
<evidence type="ECO:0000313" key="10">
    <source>
        <dbReference type="Proteomes" id="UP000749559"/>
    </source>
</evidence>
<dbReference type="EMBL" id="CAIIXF020000003">
    <property type="protein sequence ID" value="CAH1779197.1"/>
    <property type="molecule type" value="Genomic_DNA"/>
</dbReference>
<dbReference type="AlphaFoldDB" id="A0A8S4NG64"/>
<feature type="region of interest" description="Disordered" evidence="4">
    <location>
        <begin position="1233"/>
        <end position="1273"/>
    </location>
</feature>
<evidence type="ECO:0000256" key="6">
    <source>
        <dbReference type="SAM" id="SignalP"/>
    </source>
</evidence>
<proteinExistence type="predicted"/>
<evidence type="ECO:0000256" key="1">
    <source>
        <dbReference type="ARBA" id="ARBA00022729"/>
    </source>
</evidence>
<dbReference type="InterPro" id="IPR050969">
    <property type="entry name" value="Dev_Signal_Modulators"/>
</dbReference>
<dbReference type="Pfam" id="PF18720">
    <property type="entry name" value="EGF_Tenascin"/>
    <property type="match status" value="1"/>
</dbReference>
<keyword evidence="3" id="KW-0325">Glycoprotein</keyword>
<keyword evidence="5" id="KW-0812">Transmembrane</keyword>
<evidence type="ECO:0000256" key="5">
    <source>
        <dbReference type="SAM" id="Phobius"/>
    </source>
</evidence>
<dbReference type="InterPro" id="IPR041161">
    <property type="entry name" value="EGF_Tenascin"/>
</dbReference>
<organism evidence="9 10">
    <name type="scientific">Owenia fusiformis</name>
    <name type="common">Polychaete worm</name>
    <dbReference type="NCBI Taxonomy" id="6347"/>
    <lineage>
        <taxon>Eukaryota</taxon>
        <taxon>Metazoa</taxon>
        <taxon>Spiralia</taxon>
        <taxon>Lophotrochozoa</taxon>
        <taxon>Annelida</taxon>
        <taxon>Polychaeta</taxon>
        <taxon>Sedentaria</taxon>
        <taxon>Canalipalpata</taxon>
        <taxon>Sabellida</taxon>
        <taxon>Oweniida</taxon>
        <taxon>Oweniidae</taxon>
        <taxon>Owenia</taxon>
    </lineage>
</organism>
<feature type="domain" description="Vwde helical" evidence="8">
    <location>
        <begin position="741"/>
        <end position="822"/>
    </location>
</feature>
<dbReference type="OrthoDB" id="10001041at2759"/>
<keyword evidence="5" id="KW-1133">Transmembrane helix</keyword>
<dbReference type="PANTHER" id="PTHR14949:SF54">
    <property type="entry name" value="VWFD DOMAIN-CONTAINING PROTEIN"/>
    <property type="match status" value="1"/>
</dbReference>
<evidence type="ECO:0008006" key="11">
    <source>
        <dbReference type="Google" id="ProtNLM"/>
    </source>
</evidence>
<evidence type="ECO:0000256" key="4">
    <source>
        <dbReference type="SAM" id="MobiDB-lite"/>
    </source>
</evidence>
<dbReference type="PANTHER" id="PTHR14949">
    <property type="entry name" value="EGF-LIKE-DOMAIN, MULTIPLE 7, 8"/>
    <property type="match status" value="1"/>
</dbReference>
<feature type="compositionally biased region" description="Polar residues" evidence="4">
    <location>
        <begin position="1239"/>
        <end position="1251"/>
    </location>
</feature>
<feature type="domain" description="Tenascin EGF-like" evidence="7">
    <location>
        <begin position="832"/>
        <end position="858"/>
    </location>
</feature>
<evidence type="ECO:0000259" key="7">
    <source>
        <dbReference type="Pfam" id="PF18720"/>
    </source>
</evidence>
<dbReference type="Gene3D" id="2.10.25.10">
    <property type="entry name" value="Laminin"/>
    <property type="match status" value="1"/>
</dbReference>
<reference evidence="9" key="1">
    <citation type="submission" date="2022-03" db="EMBL/GenBank/DDBJ databases">
        <authorList>
            <person name="Martin C."/>
        </authorList>
    </citation>
    <scope>NUCLEOTIDE SEQUENCE</scope>
</reference>
<feature type="chain" id="PRO_5035720629" description="VWFD domain-containing protein" evidence="6">
    <location>
        <begin position="22"/>
        <end position="1273"/>
    </location>
</feature>
<gene>
    <name evidence="9" type="ORF">OFUS_LOCUS6026</name>
</gene>
<evidence type="ECO:0000256" key="2">
    <source>
        <dbReference type="ARBA" id="ARBA00023157"/>
    </source>
</evidence>
<protein>
    <recommendedName>
        <fullName evidence="11">VWFD domain-containing protein</fullName>
    </recommendedName>
</protein>
<evidence type="ECO:0000313" key="9">
    <source>
        <dbReference type="EMBL" id="CAH1779197.1"/>
    </source>
</evidence>
<dbReference type="GO" id="GO:0009986">
    <property type="term" value="C:cell surface"/>
    <property type="evidence" value="ECO:0007669"/>
    <property type="project" value="TreeGrafter"/>
</dbReference>